<dbReference type="Proteomes" id="UP000543804">
    <property type="component" value="Unassembled WGS sequence"/>
</dbReference>
<protein>
    <recommendedName>
        <fullName evidence="4 12">Ribosomal RNA small subunit methyltransferase E</fullName>
        <ecNumber evidence="3 12">2.1.1.193</ecNumber>
    </recommendedName>
</protein>
<feature type="domain" description="Ribosomal RNA small subunit methyltransferase E PUA-like" evidence="14">
    <location>
        <begin position="16"/>
        <end position="56"/>
    </location>
</feature>
<name>A0A848B4C3_9FIRM</name>
<dbReference type="Pfam" id="PF04452">
    <property type="entry name" value="Methyltrans_RNA"/>
    <property type="match status" value="1"/>
</dbReference>
<sequence>MRRLFLKGLLAPVVTLAGDDAHHLLYAMRAKAGDEVVLVDDAGQVARMELTGFTADTVTMRLIERLAADTESPLSLVLAQCLPKGDKLEFIVQKAVELGAVAVQPLASRNSVVRYDAKKAAAKEKRWQKIADEAAKQCGRTRLPAVRPIEPLTDWLAARAARADAALLFCYENEERQPMQATLRALPASVREITLLVGPEGGFTLAEAEAITRAGGVSVTLGPRILRAETAAVAAMSIVQYERGDLGSEAVSLTGEA</sequence>
<dbReference type="SUPFAM" id="SSF88697">
    <property type="entry name" value="PUA domain-like"/>
    <property type="match status" value="1"/>
</dbReference>
<evidence type="ECO:0000256" key="6">
    <source>
        <dbReference type="ARBA" id="ARBA00022552"/>
    </source>
</evidence>
<dbReference type="SUPFAM" id="SSF75217">
    <property type="entry name" value="alpha/beta knot"/>
    <property type="match status" value="1"/>
</dbReference>
<evidence type="ECO:0000256" key="12">
    <source>
        <dbReference type="PIRNR" id="PIRNR015601"/>
    </source>
</evidence>
<keyword evidence="8 12" id="KW-0808">Transferase</keyword>
<reference evidence="15 16" key="1">
    <citation type="submission" date="2020-04" db="EMBL/GenBank/DDBJ databases">
        <authorList>
            <person name="Hitch T.C.A."/>
            <person name="Wylensek D."/>
            <person name="Clavel T."/>
        </authorList>
    </citation>
    <scope>NUCLEOTIDE SEQUENCE [LARGE SCALE GENOMIC DNA]</scope>
    <source>
        <strain evidence="15 16">PG-130-P53-12</strain>
    </source>
</reference>
<evidence type="ECO:0000256" key="3">
    <source>
        <dbReference type="ARBA" id="ARBA00012328"/>
    </source>
</evidence>
<dbReference type="GO" id="GO:0070042">
    <property type="term" value="F:rRNA (uridine-N3-)-methyltransferase activity"/>
    <property type="evidence" value="ECO:0007669"/>
    <property type="project" value="TreeGrafter"/>
</dbReference>
<evidence type="ECO:0000256" key="1">
    <source>
        <dbReference type="ARBA" id="ARBA00004496"/>
    </source>
</evidence>
<dbReference type="EMBL" id="JABAFA010000019">
    <property type="protein sequence ID" value="NMD99109.1"/>
    <property type="molecule type" value="Genomic_DNA"/>
</dbReference>
<dbReference type="NCBIfam" id="NF008692">
    <property type="entry name" value="PRK11713.1-5"/>
    <property type="match status" value="1"/>
</dbReference>
<evidence type="ECO:0000256" key="11">
    <source>
        <dbReference type="ARBA" id="ARBA00047944"/>
    </source>
</evidence>
<dbReference type="AlphaFoldDB" id="A0A848B4C3"/>
<dbReference type="NCBIfam" id="TIGR00046">
    <property type="entry name" value="RsmE family RNA methyltransferase"/>
    <property type="match status" value="1"/>
</dbReference>
<evidence type="ECO:0000256" key="7">
    <source>
        <dbReference type="ARBA" id="ARBA00022603"/>
    </source>
</evidence>
<dbReference type="InterPro" id="IPR006700">
    <property type="entry name" value="RsmE"/>
</dbReference>
<organism evidence="15 16">
    <name type="scientific">Selenomonas bovis</name>
    <dbReference type="NCBI Taxonomy" id="416586"/>
    <lineage>
        <taxon>Bacteria</taxon>
        <taxon>Bacillati</taxon>
        <taxon>Bacillota</taxon>
        <taxon>Negativicutes</taxon>
        <taxon>Selenomonadales</taxon>
        <taxon>Selenomonadaceae</taxon>
        <taxon>Selenomonas</taxon>
    </lineage>
</organism>
<dbReference type="PIRSF" id="PIRSF015601">
    <property type="entry name" value="MTase_slr0722"/>
    <property type="match status" value="1"/>
</dbReference>
<keyword evidence="16" id="KW-1185">Reference proteome</keyword>
<evidence type="ECO:0000256" key="8">
    <source>
        <dbReference type="ARBA" id="ARBA00022679"/>
    </source>
</evidence>
<evidence type="ECO:0000256" key="9">
    <source>
        <dbReference type="ARBA" id="ARBA00022691"/>
    </source>
</evidence>
<comment type="similarity">
    <text evidence="2 12">Belongs to the RNA methyltransferase RsmE family.</text>
</comment>
<evidence type="ECO:0000256" key="2">
    <source>
        <dbReference type="ARBA" id="ARBA00005528"/>
    </source>
</evidence>
<evidence type="ECO:0000259" key="14">
    <source>
        <dbReference type="Pfam" id="PF20260"/>
    </source>
</evidence>
<dbReference type="InterPro" id="IPR046886">
    <property type="entry name" value="RsmE_MTase_dom"/>
</dbReference>
<keyword evidence="6 12" id="KW-0698">rRNA processing</keyword>
<dbReference type="PANTHER" id="PTHR30027:SF3">
    <property type="entry name" value="16S RRNA (URACIL(1498)-N(3))-METHYLTRANSFERASE"/>
    <property type="match status" value="1"/>
</dbReference>
<comment type="subcellular location">
    <subcellularLocation>
        <location evidence="1 12">Cytoplasm</location>
    </subcellularLocation>
</comment>
<dbReference type="CDD" id="cd18084">
    <property type="entry name" value="RsmE-like"/>
    <property type="match status" value="1"/>
</dbReference>
<comment type="function">
    <text evidence="10 12">Specifically methylates the N3 position of the uracil ring of uridine 1498 (m3U1498) in 16S rRNA. Acts on the fully assembled 30S ribosomal subunit.</text>
</comment>
<evidence type="ECO:0000256" key="10">
    <source>
        <dbReference type="ARBA" id="ARBA00025699"/>
    </source>
</evidence>
<accession>A0A848B4C3</accession>
<dbReference type="InterPro" id="IPR029026">
    <property type="entry name" value="tRNA_m1G_MTases_N"/>
</dbReference>
<feature type="domain" description="Ribosomal RNA small subunit methyltransferase E methyltransferase" evidence="13">
    <location>
        <begin position="71"/>
        <end position="240"/>
    </location>
</feature>
<keyword evidence="7 12" id="KW-0489">Methyltransferase</keyword>
<dbReference type="Gene3D" id="3.40.1280.10">
    <property type="match status" value="1"/>
</dbReference>
<dbReference type="EC" id="2.1.1.193" evidence="3 12"/>
<evidence type="ECO:0000313" key="16">
    <source>
        <dbReference type="Proteomes" id="UP000543804"/>
    </source>
</evidence>
<proteinExistence type="inferred from homology"/>
<evidence type="ECO:0000256" key="5">
    <source>
        <dbReference type="ARBA" id="ARBA00022490"/>
    </source>
</evidence>
<comment type="caution">
    <text evidence="15">The sequence shown here is derived from an EMBL/GenBank/DDBJ whole genome shotgun (WGS) entry which is preliminary data.</text>
</comment>
<comment type="catalytic activity">
    <reaction evidence="11 12">
        <text>uridine(1498) in 16S rRNA + S-adenosyl-L-methionine = N(3)-methyluridine(1498) in 16S rRNA + S-adenosyl-L-homocysteine + H(+)</text>
        <dbReference type="Rhea" id="RHEA:42920"/>
        <dbReference type="Rhea" id="RHEA-COMP:10283"/>
        <dbReference type="Rhea" id="RHEA-COMP:10284"/>
        <dbReference type="ChEBI" id="CHEBI:15378"/>
        <dbReference type="ChEBI" id="CHEBI:57856"/>
        <dbReference type="ChEBI" id="CHEBI:59789"/>
        <dbReference type="ChEBI" id="CHEBI:65315"/>
        <dbReference type="ChEBI" id="CHEBI:74502"/>
        <dbReference type="EC" id="2.1.1.193"/>
    </reaction>
</comment>
<dbReference type="GO" id="GO:0005737">
    <property type="term" value="C:cytoplasm"/>
    <property type="evidence" value="ECO:0007669"/>
    <property type="project" value="UniProtKB-SubCell"/>
</dbReference>
<dbReference type="PANTHER" id="PTHR30027">
    <property type="entry name" value="RIBOSOMAL RNA SMALL SUBUNIT METHYLTRANSFERASE E"/>
    <property type="match status" value="1"/>
</dbReference>
<dbReference type="InterPro" id="IPR046887">
    <property type="entry name" value="RsmE_PUA-like"/>
</dbReference>
<dbReference type="InterPro" id="IPR015947">
    <property type="entry name" value="PUA-like_sf"/>
</dbReference>
<evidence type="ECO:0000313" key="15">
    <source>
        <dbReference type="EMBL" id="NMD99109.1"/>
    </source>
</evidence>
<dbReference type="Pfam" id="PF20260">
    <property type="entry name" value="PUA_4"/>
    <property type="match status" value="1"/>
</dbReference>
<dbReference type="RefSeq" id="WP_170077533.1">
    <property type="nucleotide sequence ID" value="NZ_JABAFA010000019.1"/>
</dbReference>
<evidence type="ECO:0000259" key="13">
    <source>
        <dbReference type="Pfam" id="PF04452"/>
    </source>
</evidence>
<dbReference type="InterPro" id="IPR029028">
    <property type="entry name" value="Alpha/beta_knot_MTases"/>
</dbReference>
<gene>
    <name evidence="15" type="ORF">HF878_06425</name>
</gene>
<keyword evidence="5 12" id="KW-0963">Cytoplasm</keyword>
<evidence type="ECO:0000256" key="4">
    <source>
        <dbReference type="ARBA" id="ARBA00013673"/>
    </source>
</evidence>
<keyword evidence="9 12" id="KW-0949">S-adenosyl-L-methionine</keyword>
<dbReference type="GO" id="GO:0070475">
    <property type="term" value="P:rRNA base methylation"/>
    <property type="evidence" value="ECO:0007669"/>
    <property type="project" value="TreeGrafter"/>
</dbReference>